<reference evidence="2 3" key="2">
    <citation type="submission" date="2018-11" db="EMBL/GenBank/DDBJ databases">
        <authorList>
            <consortium name="Pathogen Informatics"/>
        </authorList>
    </citation>
    <scope>NUCLEOTIDE SEQUENCE [LARGE SCALE GENOMIC DNA]</scope>
</reference>
<name>A0A183U276_TOXCA</name>
<keyword evidence="1" id="KW-0472">Membrane</keyword>
<organism evidence="3 4">
    <name type="scientific">Toxocara canis</name>
    <name type="common">Canine roundworm</name>
    <dbReference type="NCBI Taxonomy" id="6265"/>
    <lineage>
        <taxon>Eukaryota</taxon>
        <taxon>Metazoa</taxon>
        <taxon>Ecdysozoa</taxon>
        <taxon>Nematoda</taxon>
        <taxon>Chromadorea</taxon>
        <taxon>Rhabditida</taxon>
        <taxon>Spirurina</taxon>
        <taxon>Ascaridomorpha</taxon>
        <taxon>Ascaridoidea</taxon>
        <taxon>Toxocaridae</taxon>
        <taxon>Toxocara</taxon>
    </lineage>
</organism>
<feature type="transmembrane region" description="Helical" evidence="1">
    <location>
        <begin position="21"/>
        <end position="54"/>
    </location>
</feature>
<sequence>MKWVIGGVELHPRPYTPYWILVSLFVAQTTAVCFTHCLTARLALCDTLFLVLALNSKVTSLFQLQLMLLVVVTFFLSFQRTRRFKTPINPYWGVF</sequence>
<accession>A0A183U276</accession>
<protein>
    <submittedName>
        <fullName evidence="4">Dolichyl-P-Glc:Glc(2)Man(9)GlcNAc(2)-PP-dolichol alpha-1,2-glucosyltransferase</fullName>
    </submittedName>
</protein>
<evidence type="ECO:0000313" key="3">
    <source>
        <dbReference type="Proteomes" id="UP000050794"/>
    </source>
</evidence>
<proteinExistence type="predicted"/>
<dbReference type="EMBL" id="UYWY01002709">
    <property type="protein sequence ID" value="VDM28313.1"/>
    <property type="molecule type" value="Genomic_DNA"/>
</dbReference>
<keyword evidence="3" id="KW-1185">Reference proteome</keyword>
<gene>
    <name evidence="2" type="ORF">TCNE_LOCUS2596</name>
</gene>
<reference evidence="4" key="1">
    <citation type="submission" date="2016-06" db="UniProtKB">
        <authorList>
            <consortium name="WormBaseParasite"/>
        </authorList>
    </citation>
    <scope>IDENTIFICATION</scope>
</reference>
<keyword evidence="1" id="KW-1133">Transmembrane helix</keyword>
<evidence type="ECO:0000313" key="2">
    <source>
        <dbReference type="EMBL" id="VDM28313.1"/>
    </source>
</evidence>
<dbReference type="Proteomes" id="UP000050794">
    <property type="component" value="Unassembled WGS sequence"/>
</dbReference>
<dbReference type="AlphaFoldDB" id="A0A183U276"/>
<dbReference type="WBParaSite" id="TCNE_0000259601-mRNA-1">
    <property type="protein sequence ID" value="TCNE_0000259601-mRNA-1"/>
    <property type="gene ID" value="TCNE_0000259601"/>
</dbReference>
<evidence type="ECO:0000256" key="1">
    <source>
        <dbReference type="SAM" id="Phobius"/>
    </source>
</evidence>
<feature type="transmembrane region" description="Helical" evidence="1">
    <location>
        <begin position="60"/>
        <end position="78"/>
    </location>
</feature>
<keyword evidence="1" id="KW-0812">Transmembrane</keyword>
<evidence type="ECO:0000313" key="4">
    <source>
        <dbReference type="WBParaSite" id="TCNE_0000259601-mRNA-1"/>
    </source>
</evidence>